<dbReference type="InterPro" id="IPR010998">
    <property type="entry name" value="Integrase_recombinase_N"/>
</dbReference>
<proteinExistence type="inferred from homology"/>
<evidence type="ECO:0000256" key="4">
    <source>
        <dbReference type="ARBA" id="ARBA00023172"/>
    </source>
</evidence>
<evidence type="ECO:0000259" key="7">
    <source>
        <dbReference type="PROSITE" id="PS51900"/>
    </source>
</evidence>
<accession>A0A842HGE5</accession>
<dbReference type="PANTHER" id="PTHR30349:SF41">
    <property type="entry name" value="INTEGRASE_RECOMBINASE PROTEIN MJ0367-RELATED"/>
    <property type="match status" value="1"/>
</dbReference>
<dbReference type="Proteomes" id="UP000546464">
    <property type="component" value="Unassembled WGS sequence"/>
</dbReference>
<dbReference type="EMBL" id="JACHVB010000028">
    <property type="protein sequence ID" value="MBC2594624.1"/>
    <property type="molecule type" value="Genomic_DNA"/>
</dbReference>
<keyword evidence="9" id="KW-1185">Reference proteome</keyword>
<dbReference type="InterPro" id="IPR013762">
    <property type="entry name" value="Integrase-like_cat_sf"/>
</dbReference>
<dbReference type="SUPFAM" id="SSF56349">
    <property type="entry name" value="DNA breaking-rejoining enzymes"/>
    <property type="match status" value="1"/>
</dbReference>
<keyword evidence="2" id="KW-0229">DNA integration</keyword>
<dbReference type="Gene3D" id="1.10.150.130">
    <property type="match status" value="1"/>
</dbReference>
<evidence type="ECO:0000256" key="5">
    <source>
        <dbReference type="PROSITE-ProRule" id="PRU01248"/>
    </source>
</evidence>
<feature type="domain" description="Core-binding (CB)" evidence="7">
    <location>
        <begin position="141"/>
        <end position="217"/>
    </location>
</feature>
<dbReference type="RefSeq" id="WP_185675599.1">
    <property type="nucleotide sequence ID" value="NZ_JACHVB010000028.1"/>
</dbReference>
<comment type="similarity">
    <text evidence="1">Belongs to the 'phage' integrase family.</text>
</comment>
<dbReference type="CDD" id="cd00397">
    <property type="entry name" value="DNA_BRE_C"/>
    <property type="match status" value="1"/>
</dbReference>
<comment type="caution">
    <text evidence="8">The sequence shown here is derived from an EMBL/GenBank/DDBJ whole genome shotgun (WGS) entry which is preliminary data.</text>
</comment>
<protein>
    <submittedName>
        <fullName evidence="8">Site-specific integrase</fullName>
    </submittedName>
</protein>
<evidence type="ECO:0000256" key="1">
    <source>
        <dbReference type="ARBA" id="ARBA00008857"/>
    </source>
</evidence>
<evidence type="ECO:0000256" key="3">
    <source>
        <dbReference type="ARBA" id="ARBA00023125"/>
    </source>
</evidence>
<organism evidence="8 9">
    <name type="scientific">Ruficoccus amylovorans</name>
    <dbReference type="NCBI Taxonomy" id="1804625"/>
    <lineage>
        <taxon>Bacteria</taxon>
        <taxon>Pseudomonadati</taxon>
        <taxon>Verrucomicrobiota</taxon>
        <taxon>Opitutia</taxon>
        <taxon>Puniceicoccales</taxon>
        <taxon>Cerasicoccaceae</taxon>
        <taxon>Ruficoccus</taxon>
    </lineage>
</organism>
<dbReference type="InterPro" id="IPR011010">
    <property type="entry name" value="DNA_brk_join_enz"/>
</dbReference>
<gene>
    <name evidence="8" type="ORF">H5P28_10170</name>
</gene>
<name>A0A842HGE5_9BACT</name>
<dbReference type="InterPro" id="IPR002104">
    <property type="entry name" value="Integrase_catalytic"/>
</dbReference>
<feature type="domain" description="Tyr recombinase" evidence="6">
    <location>
        <begin position="238"/>
        <end position="399"/>
    </location>
</feature>
<dbReference type="AlphaFoldDB" id="A0A842HGE5"/>
<dbReference type="GO" id="GO:0006310">
    <property type="term" value="P:DNA recombination"/>
    <property type="evidence" value="ECO:0007669"/>
    <property type="project" value="UniProtKB-KW"/>
</dbReference>
<dbReference type="PROSITE" id="PS51898">
    <property type="entry name" value="TYR_RECOMBINASE"/>
    <property type="match status" value="1"/>
</dbReference>
<dbReference type="InterPro" id="IPR044068">
    <property type="entry name" value="CB"/>
</dbReference>
<dbReference type="InterPro" id="IPR050090">
    <property type="entry name" value="Tyrosine_recombinase_XerCD"/>
</dbReference>
<dbReference type="Gene3D" id="1.10.443.10">
    <property type="entry name" value="Intergrase catalytic core"/>
    <property type="match status" value="1"/>
</dbReference>
<keyword evidence="4" id="KW-0233">DNA recombination</keyword>
<reference evidence="8 9" key="1">
    <citation type="submission" date="2020-07" db="EMBL/GenBank/DDBJ databases">
        <authorList>
            <person name="Feng X."/>
        </authorList>
    </citation>
    <scope>NUCLEOTIDE SEQUENCE [LARGE SCALE GENOMIC DNA]</scope>
    <source>
        <strain evidence="8 9">JCM31066</strain>
    </source>
</reference>
<dbReference type="PROSITE" id="PS51900">
    <property type="entry name" value="CB"/>
    <property type="match status" value="1"/>
</dbReference>
<sequence>MSKKLSKYTPMARPAKKERFKVEAFKNASGSTAYRVAGYRPDGERIRKNFRYKADAIEYRACLERDSDEGKYDIQLARTKLTPSQLADAETALSHTPGQSLTEQVLELKGMKERVAKVSNIGLENAVAFFEKHYRPEIATIGIHQACERFLASRIGRSEQTVEYYRKCLRLLITPDPNKQVHGFTTRDMATALSGYDHIGTQRTYRRGLNAFFNWAVRAKYCLENPCDHLEALPRQKRDVVILRLEEVRQLLCASCRYQEGVMAASIAIMLFAGLRPSELSDLTPADVREGNLIISGGKMEGKIKRRVPIVPVLASWLETYPFTGVPKNWYKKVEVLKRAVQPEQWVSDILRHTSISYQIERDEDIGKVATRNGTSDSMITLHYRDVVEDPADVTAFWTLTPESVKDVVLAGALPARHSLSWPSDRDLKVLVWEKPLSRLADGLGVSDQAIRKRCLKRGIELPKNGHWQRERRTG</sequence>
<keyword evidence="3 5" id="KW-0238">DNA-binding</keyword>
<evidence type="ECO:0000256" key="2">
    <source>
        <dbReference type="ARBA" id="ARBA00022908"/>
    </source>
</evidence>
<evidence type="ECO:0000313" key="8">
    <source>
        <dbReference type="EMBL" id="MBC2594624.1"/>
    </source>
</evidence>
<dbReference type="GO" id="GO:0003677">
    <property type="term" value="F:DNA binding"/>
    <property type="evidence" value="ECO:0007669"/>
    <property type="project" value="UniProtKB-UniRule"/>
</dbReference>
<dbReference type="GO" id="GO:0015074">
    <property type="term" value="P:DNA integration"/>
    <property type="evidence" value="ECO:0007669"/>
    <property type="project" value="UniProtKB-KW"/>
</dbReference>
<evidence type="ECO:0000313" key="9">
    <source>
        <dbReference type="Proteomes" id="UP000546464"/>
    </source>
</evidence>
<dbReference type="PANTHER" id="PTHR30349">
    <property type="entry name" value="PHAGE INTEGRASE-RELATED"/>
    <property type="match status" value="1"/>
</dbReference>
<evidence type="ECO:0000259" key="6">
    <source>
        <dbReference type="PROSITE" id="PS51898"/>
    </source>
</evidence>